<dbReference type="PANTHER" id="PTHR45695:SF9">
    <property type="entry name" value="LEUCOKININ RECEPTOR"/>
    <property type="match status" value="1"/>
</dbReference>
<feature type="transmembrane region" description="Helical" evidence="8">
    <location>
        <begin position="137"/>
        <end position="157"/>
    </location>
</feature>
<evidence type="ECO:0000256" key="1">
    <source>
        <dbReference type="ARBA" id="ARBA00004141"/>
    </source>
</evidence>
<gene>
    <name evidence="11 12 13 14 15" type="primary">LOC116305416</name>
</gene>
<dbReference type="Proteomes" id="UP000515163">
    <property type="component" value="Unplaced"/>
</dbReference>
<dbReference type="RefSeq" id="XP_031571175.1">
    <property type="nucleotide sequence ID" value="XM_031715315.1"/>
</dbReference>
<dbReference type="OrthoDB" id="5947667at2759"/>
<comment type="subcellular location">
    <subcellularLocation>
        <location evidence="1">Membrane</location>
        <topology evidence="1">Multi-pass membrane protein</topology>
    </subcellularLocation>
</comment>
<dbReference type="PANTHER" id="PTHR45695">
    <property type="entry name" value="LEUCOKININ RECEPTOR-RELATED"/>
    <property type="match status" value="1"/>
</dbReference>
<evidence type="ECO:0000256" key="8">
    <source>
        <dbReference type="SAM" id="Phobius"/>
    </source>
</evidence>
<evidence type="ECO:0000313" key="12">
    <source>
        <dbReference type="RefSeq" id="XP_031571172.1"/>
    </source>
</evidence>
<dbReference type="InterPro" id="IPR017452">
    <property type="entry name" value="GPCR_Rhodpsn_7TM"/>
</dbReference>
<evidence type="ECO:0000256" key="4">
    <source>
        <dbReference type="ARBA" id="ARBA00023040"/>
    </source>
</evidence>
<evidence type="ECO:0000256" key="2">
    <source>
        <dbReference type="ARBA" id="ARBA00022692"/>
    </source>
</evidence>
<dbReference type="RefSeq" id="XP_031571173.1">
    <property type="nucleotide sequence ID" value="XM_031715313.1"/>
</dbReference>
<dbReference type="PRINTS" id="PR00237">
    <property type="entry name" value="GPCRRHODOPSN"/>
</dbReference>
<keyword evidence="4" id="KW-0297">G-protein coupled receptor</keyword>
<dbReference type="KEGG" id="aten:116305416"/>
<keyword evidence="10" id="KW-1185">Reference proteome</keyword>
<keyword evidence="2 8" id="KW-0812">Transmembrane</keyword>
<dbReference type="RefSeq" id="XP_031571172.1">
    <property type="nucleotide sequence ID" value="XM_031715312.1"/>
</dbReference>
<feature type="transmembrane region" description="Helical" evidence="8">
    <location>
        <begin position="241"/>
        <end position="265"/>
    </location>
</feature>
<dbReference type="GO" id="GO:0004930">
    <property type="term" value="F:G protein-coupled receptor activity"/>
    <property type="evidence" value="ECO:0007669"/>
    <property type="project" value="UniProtKB-KW"/>
</dbReference>
<keyword evidence="3 8" id="KW-1133">Transmembrane helix</keyword>
<dbReference type="RefSeq" id="XP_031571171.1">
    <property type="nucleotide sequence ID" value="XM_031715311.1"/>
</dbReference>
<evidence type="ECO:0000313" key="15">
    <source>
        <dbReference type="RefSeq" id="XP_031571175.1"/>
    </source>
</evidence>
<feature type="transmembrane region" description="Helical" evidence="8">
    <location>
        <begin position="95"/>
        <end position="116"/>
    </location>
</feature>
<organism evidence="10 11">
    <name type="scientific">Actinia tenebrosa</name>
    <name type="common">Australian red waratah sea anemone</name>
    <dbReference type="NCBI Taxonomy" id="6105"/>
    <lineage>
        <taxon>Eukaryota</taxon>
        <taxon>Metazoa</taxon>
        <taxon>Cnidaria</taxon>
        <taxon>Anthozoa</taxon>
        <taxon>Hexacorallia</taxon>
        <taxon>Actiniaria</taxon>
        <taxon>Actiniidae</taxon>
        <taxon>Actinia</taxon>
    </lineage>
</organism>
<evidence type="ECO:0000256" key="5">
    <source>
        <dbReference type="ARBA" id="ARBA00023136"/>
    </source>
</evidence>
<dbReference type="PROSITE" id="PS50262">
    <property type="entry name" value="G_PROTEIN_RECEP_F1_2"/>
    <property type="match status" value="1"/>
</dbReference>
<dbReference type="Gene3D" id="1.20.1070.10">
    <property type="entry name" value="Rhodopsin 7-helix transmembrane proteins"/>
    <property type="match status" value="1"/>
</dbReference>
<protein>
    <submittedName>
        <fullName evidence="11 12">Somatostatin receptor type 5-like</fullName>
    </submittedName>
</protein>
<keyword evidence="7" id="KW-0807">Transducer</keyword>
<accession>A0A6P8IV39</accession>
<dbReference type="InterPro" id="IPR000276">
    <property type="entry name" value="GPCR_Rhodpsn"/>
</dbReference>
<feature type="transmembrane region" description="Helical" evidence="8">
    <location>
        <begin position="58"/>
        <end position="80"/>
    </location>
</feature>
<feature type="domain" description="G-protein coupled receptors family 1 profile" evidence="9">
    <location>
        <begin position="38"/>
        <end position="294"/>
    </location>
</feature>
<sequence length="386" mass="44123">MTNFTPTTPAFNLQTGKEDHFVANVTIRAIFTLIGVFGNGLVLFIISSKKMRKTNNDVYLLSLACADLLYICFANARYLYNYLDYTPRSLFYCKVVFPILSVPYSAGIFIITIMAIQRCRVILNPWRPKEGIWCAHLSIAIAWFLSLLVVLPVTIFAQNKGVFCPMIGDGWSKHADYIYFVLVTVIQYPIPLLIITFAYVRIGVYMRKPRVPRLSVIARGNTLRSPSDETRKESIQITKTVGVIVLLFAILMLPLQIAMLTGMGFGVREPWVSLLWDYGDVFGTINSSLDPYVYSARTKEYRELISKWVAWLCPCYKNYKRRQSGSRCSRNDRSVFPTGHEKCFTNDEVLRTIEDVSIHFPEKKDSIRKLSFMLKNGNAKITEDPC</sequence>
<evidence type="ECO:0000313" key="11">
    <source>
        <dbReference type="RefSeq" id="XP_031571171.1"/>
    </source>
</evidence>
<feature type="transmembrane region" description="Helical" evidence="8">
    <location>
        <begin position="25"/>
        <end position="46"/>
    </location>
</feature>
<dbReference type="SUPFAM" id="SSF81321">
    <property type="entry name" value="Family A G protein-coupled receptor-like"/>
    <property type="match status" value="1"/>
</dbReference>
<dbReference type="CDD" id="cd00637">
    <property type="entry name" value="7tm_classA_rhodopsin-like"/>
    <property type="match status" value="1"/>
</dbReference>
<keyword evidence="6" id="KW-0675">Receptor</keyword>
<evidence type="ECO:0000313" key="13">
    <source>
        <dbReference type="RefSeq" id="XP_031571173.1"/>
    </source>
</evidence>
<feature type="transmembrane region" description="Helical" evidence="8">
    <location>
        <begin position="177"/>
        <end position="200"/>
    </location>
</feature>
<dbReference type="AlphaFoldDB" id="A0A6P8IV39"/>
<dbReference type="GO" id="GO:0005886">
    <property type="term" value="C:plasma membrane"/>
    <property type="evidence" value="ECO:0007669"/>
    <property type="project" value="TreeGrafter"/>
</dbReference>
<keyword evidence="5 8" id="KW-0472">Membrane</keyword>
<dbReference type="GeneID" id="116305416"/>
<evidence type="ECO:0000313" key="14">
    <source>
        <dbReference type="RefSeq" id="XP_031571174.1"/>
    </source>
</evidence>
<dbReference type="RefSeq" id="XP_031571174.1">
    <property type="nucleotide sequence ID" value="XM_031715314.1"/>
</dbReference>
<evidence type="ECO:0000259" key="9">
    <source>
        <dbReference type="PROSITE" id="PS50262"/>
    </source>
</evidence>
<proteinExistence type="predicted"/>
<dbReference type="SMART" id="SM01381">
    <property type="entry name" value="7TM_GPCR_Srsx"/>
    <property type="match status" value="1"/>
</dbReference>
<dbReference type="Pfam" id="PF00001">
    <property type="entry name" value="7tm_1"/>
    <property type="match status" value="1"/>
</dbReference>
<evidence type="ECO:0000256" key="6">
    <source>
        <dbReference type="ARBA" id="ARBA00023170"/>
    </source>
</evidence>
<evidence type="ECO:0000256" key="3">
    <source>
        <dbReference type="ARBA" id="ARBA00022989"/>
    </source>
</evidence>
<evidence type="ECO:0000313" key="10">
    <source>
        <dbReference type="Proteomes" id="UP000515163"/>
    </source>
</evidence>
<reference evidence="11 12" key="1">
    <citation type="submission" date="2025-04" db="UniProtKB">
        <authorList>
            <consortium name="RefSeq"/>
        </authorList>
    </citation>
    <scope>IDENTIFICATION</scope>
    <source>
        <tissue evidence="11 12">Tentacle</tissue>
    </source>
</reference>
<evidence type="ECO:0000256" key="7">
    <source>
        <dbReference type="ARBA" id="ARBA00023224"/>
    </source>
</evidence>
<name>A0A6P8IV39_ACTTE</name>